<dbReference type="Gene3D" id="2.130.10.10">
    <property type="entry name" value="YVTN repeat-like/Quinoprotein amine dehydrogenase"/>
    <property type="match status" value="2"/>
</dbReference>
<dbReference type="SUPFAM" id="SSF50998">
    <property type="entry name" value="Quinoprotein alcohol dehydrogenase-like"/>
    <property type="match status" value="2"/>
</dbReference>
<evidence type="ECO:0000259" key="2">
    <source>
        <dbReference type="Pfam" id="PF25292"/>
    </source>
</evidence>
<proteinExistence type="predicted"/>
<dbReference type="InterPro" id="IPR002372">
    <property type="entry name" value="PQQ_rpt_dom"/>
</dbReference>
<name>A0A7C5Y2V1_9BACT</name>
<protein>
    <recommendedName>
        <fullName evidence="4">Pyrrolo-quinoline quinone</fullName>
    </recommendedName>
</protein>
<dbReference type="SMART" id="SM00564">
    <property type="entry name" value="PQQ"/>
    <property type="match status" value="7"/>
</dbReference>
<dbReference type="PANTHER" id="PTHR44394:SF1">
    <property type="entry name" value="BETA-ALANINE-ACTIVATING ENZYME"/>
    <property type="match status" value="1"/>
</dbReference>
<feature type="domain" description="Lambda-carrageenase beta-propeller" evidence="2">
    <location>
        <begin position="188"/>
        <end position="244"/>
    </location>
</feature>
<dbReference type="Pfam" id="PF13570">
    <property type="entry name" value="Beta-prop_ACSF4"/>
    <property type="match status" value="1"/>
</dbReference>
<sequence length="512" mass="57269">MIRKSRQLFLVLSFLLFSAIVLSDWYQKTDVDLLTNQKKVYLYTPAVSTDYSASKTPTLVIFFDYDKNIEIYINWNVTIGTNTHLVRYRFQNSEIITDEWLPSVSGQSTFCPDSLGTGETKMDFLKKLLASTEFVIRVENEYGNKYTAKFDVSGLSKQIAQYVHEVTQLWTYNTKSPIISSPAIDIDGNVFFGNNDGFIFALNSNGELLWKFKTNGRIISSPAVVSSKNTVFVGSYDGYLYCLSRLDGKLLWKFKTDGPIVSDPAVTDDGNTVIFGSNDSYVYAVNISGKLLWKFKTSSEVRSGPVISPDKTIYIGSFDGYLYALSLNGQLKWKFQSSSRISSTPAVDANGNIYFASYDGNVYALTPNKKVIWNIKVMGNIISSPIIGPDSTVYIGALDGNFYAIDSFGMTKWTFTANGGIYGTPLIDDKGNIYVPSKDGNIYAIDENGSLLWKFSTNSEIYSSLNLLNNKLIFGSSDNNLYCLYIPSSQLNPKSPWPKFRQNPRNLGRKIG</sequence>
<dbReference type="InterPro" id="IPR052091">
    <property type="entry name" value="Beta-ala_Activ/Resist"/>
</dbReference>
<feature type="domain" description="Pyrrolo-quinoline quinone repeat" evidence="1">
    <location>
        <begin position="288"/>
        <end position="491"/>
    </location>
</feature>
<dbReference type="InterPro" id="IPR011047">
    <property type="entry name" value="Quinoprotein_ADH-like_sf"/>
</dbReference>
<accession>A0A7C5Y2V1</accession>
<dbReference type="GO" id="GO:0043041">
    <property type="term" value="P:amino acid activation for nonribosomal peptide biosynthetic process"/>
    <property type="evidence" value="ECO:0007669"/>
    <property type="project" value="TreeGrafter"/>
</dbReference>
<organism evidence="3">
    <name type="scientific">Fervidobacterium nodosum</name>
    <dbReference type="NCBI Taxonomy" id="2424"/>
    <lineage>
        <taxon>Bacteria</taxon>
        <taxon>Thermotogati</taxon>
        <taxon>Thermotogota</taxon>
        <taxon>Thermotogae</taxon>
        <taxon>Thermotogales</taxon>
        <taxon>Fervidobacteriaceae</taxon>
        <taxon>Fervidobacterium</taxon>
    </lineage>
</organism>
<evidence type="ECO:0000313" key="3">
    <source>
        <dbReference type="EMBL" id="HHR33704.1"/>
    </source>
</evidence>
<evidence type="ECO:0000259" key="1">
    <source>
        <dbReference type="Pfam" id="PF13570"/>
    </source>
</evidence>
<dbReference type="InterPro" id="IPR057420">
    <property type="entry name" value="Beta-prop_CGLA"/>
</dbReference>
<reference evidence="3" key="1">
    <citation type="journal article" date="2020" name="mSystems">
        <title>Genome- and Community-Level Interaction Insights into Carbon Utilization and Element Cycling Functions of Hydrothermarchaeota in Hydrothermal Sediment.</title>
        <authorList>
            <person name="Zhou Z."/>
            <person name="Liu Y."/>
            <person name="Xu W."/>
            <person name="Pan J."/>
            <person name="Luo Z.H."/>
            <person name="Li M."/>
        </authorList>
    </citation>
    <scope>NUCLEOTIDE SEQUENCE [LARGE SCALE GENOMIC DNA]</scope>
    <source>
        <strain evidence="3">SpSt-1088</strain>
    </source>
</reference>
<dbReference type="EMBL" id="DRXW01000131">
    <property type="protein sequence ID" value="HHR33704.1"/>
    <property type="molecule type" value="Genomic_DNA"/>
</dbReference>
<dbReference type="AlphaFoldDB" id="A0A7C5Y2V1"/>
<evidence type="ECO:0008006" key="4">
    <source>
        <dbReference type="Google" id="ProtNLM"/>
    </source>
</evidence>
<dbReference type="InterPro" id="IPR018391">
    <property type="entry name" value="PQQ_b-propeller_rpt"/>
</dbReference>
<dbReference type="PANTHER" id="PTHR44394">
    <property type="entry name" value="BETA-ALANINE-ACTIVATING ENZYME"/>
    <property type="match status" value="1"/>
</dbReference>
<dbReference type="InterPro" id="IPR015943">
    <property type="entry name" value="WD40/YVTN_repeat-like_dom_sf"/>
</dbReference>
<comment type="caution">
    <text evidence="3">The sequence shown here is derived from an EMBL/GenBank/DDBJ whole genome shotgun (WGS) entry which is preliminary data.</text>
</comment>
<dbReference type="Gene3D" id="2.40.10.480">
    <property type="match status" value="1"/>
</dbReference>
<dbReference type="Pfam" id="PF25292">
    <property type="entry name" value="Beta-prop_CGLA"/>
    <property type="match status" value="1"/>
</dbReference>
<gene>
    <name evidence="3" type="ORF">ENM46_02005</name>
</gene>